<feature type="domain" description="HTH marR-type" evidence="1">
    <location>
        <begin position="7"/>
        <end position="145"/>
    </location>
</feature>
<organism evidence="2 3">
    <name type="scientific">Tenggerimyces flavus</name>
    <dbReference type="NCBI Taxonomy" id="1708749"/>
    <lineage>
        <taxon>Bacteria</taxon>
        <taxon>Bacillati</taxon>
        <taxon>Actinomycetota</taxon>
        <taxon>Actinomycetes</taxon>
        <taxon>Propionibacteriales</taxon>
        <taxon>Nocardioidaceae</taxon>
        <taxon>Tenggerimyces</taxon>
    </lineage>
</organism>
<dbReference type="PANTHER" id="PTHR33164:SF99">
    <property type="entry name" value="MARR FAMILY REGULATORY PROTEIN"/>
    <property type="match status" value="1"/>
</dbReference>
<dbReference type="PRINTS" id="PR00598">
    <property type="entry name" value="HTHMARR"/>
</dbReference>
<dbReference type="SMART" id="SM00347">
    <property type="entry name" value="HTH_MARR"/>
    <property type="match status" value="1"/>
</dbReference>
<dbReference type="InterPro" id="IPR036390">
    <property type="entry name" value="WH_DNA-bd_sf"/>
</dbReference>
<evidence type="ECO:0000313" key="3">
    <source>
        <dbReference type="Proteomes" id="UP001595699"/>
    </source>
</evidence>
<dbReference type="SUPFAM" id="SSF46785">
    <property type="entry name" value="Winged helix' DNA-binding domain"/>
    <property type="match status" value="1"/>
</dbReference>
<dbReference type="PROSITE" id="PS50995">
    <property type="entry name" value="HTH_MARR_2"/>
    <property type="match status" value="1"/>
</dbReference>
<name>A0ABV7YL18_9ACTN</name>
<proteinExistence type="predicted"/>
<sequence>MHTRFVDDPRLTAVGLLVEVYGGLIRRLDAVHAANGLTGTDFDVLIRLVRSPAKRLRMTDLATQTALSTSGITRIVDRLESRSLVARQPCMDDRRSSWASLTDSGQHLLDAHLPGLVHAIDEAFVGLLTTEQLDGFLDTLGTMRDALHPGATAGADI</sequence>
<dbReference type="Pfam" id="PF12802">
    <property type="entry name" value="MarR_2"/>
    <property type="match status" value="1"/>
</dbReference>
<gene>
    <name evidence="2" type="ORF">ACFOUW_34720</name>
</gene>
<protein>
    <submittedName>
        <fullName evidence="2">MarR family winged helix-turn-helix transcriptional regulator</fullName>
    </submittedName>
</protein>
<evidence type="ECO:0000313" key="2">
    <source>
        <dbReference type="EMBL" id="MFC3766031.1"/>
    </source>
</evidence>
<reference evidence="3" key="1">
    <citation type="journal article" date="2019" name="Int. J. Syst. Evol. Microbiol.">
        <title>The Global Catalogue of Microorganisms (GCM) 10K type strain sequencing project: providing services to taxonomists for standard genome sequencing and annotation.</title>
        <authorList>
            <consortium name="The Broad Institute Genomics Platform"/>
            <consortium name="The Broad Institute Genome Sequencing Center for Infectious Disease"/>
            <person name="Wu L."/>
            <person name="Ma J."/>
        </authorList>
    </citation>
    <scope>NUCLEOTIDE SEQUENCE [LARGE SCALE GENOMIC DNA]</scope>
    <source>
        <strain evidence="3">CGMCC 4.7241</strain>
    </source>
</reference>
<dbReference type="PANTHER" id="PTHR33164">
    <property type="entry name" value="TRANSCRIPTIONAL REGULATOR, MARR FAMILY"/>
    <property type="match status" value="1"/>
</dbReference>
<evidence type="ECO:0000259" key="1">
    <source>
        <dbReference type="PROSITE" id="PS50995"/>
    </source>
</evidence>
<dbReference type="EMBL" id="JBHRZH010000047">
    <property type="protein sequence ID" value="MFC3766031.1"/>
    <property type="molecule type" value="Genomic_DNA"/>
</dbReference>
<comment type="caution">
    <text evidence="2">The sequence shown here is derived from an EMBL/GenBank/DDBJ whole genome shotgun (WGS) entry which is preliminary data.</text>
</comment>
<dbReference type="Gene3D" id="1.10.10.10">
    <property type="entry name" value="Winged helix-like DNA-binding domain superfamily/Winged helix DNA-binding domain"/>
    <property type="match status" value="1"/>
</dbReference>
<dbReference type="InterPro" id="IPR036388">
    <property type="entry name" value="WH-like_DNA-bd_sf"/>
</dbReference>
<dbReference type="RefSeq" id="WP_205121743.1">
    <property type="nucleotide sequence ID" value="NZ_JAFBCM010000001.1"/>
</dbReference>
<keyword evidence="3" id="KW-1185">Reference proteome</keyword>
<dbReference type="InterPro" id="IPR039422">
    <property type="entry name" value="MarR/SlyA-like"/>
</dbReference>
<dbReference type="InterPro" id="IPR000835">
    <property type="entry name" value="HTH_MarR-typ"/>
</dbReference>
<dbReference type="Proteomes" id="UP001595699">
    <property type="component" value="Unassembled WGS sequence"/>
</dbReference>
<accession>A0ABV7YL18</accession>